<evidence type="ECO:0000259" key="2">
    <source>
        <dbReference type="Pfam" id="PF14703"/>
    </source>
</evidence>
<evidence type="ECO:0000313" key="3">
    <source>
        <dbReference type="EMBL" id="CAF1429861.1"/>
    </source>
</evidence>
<sequence>MIRGIPYEACNEEKLNEYFKEAYPADNITHLTLAYNINQLQHCYKRRKLNLHISQQSKKMFDERVLLLRIFAATMPLLVSVISLLEKQWKKAALDKSMMIKLFVYLSMMILVLSSLRLIRYS</sequence>
<evidence type="ECO:0000313" key="4">
    <source>
        <dbReference type="EMBL" id="CAF4098750.1"/>
    </source>
</evidence>
<gene>
    <name evidence="3" type="ORF">IZO911_LOCUS41168</name>
    <name evidence="4" type="ORF">KXQ929_LOCUS34396</name>
</gene>
<protein>
    <recommendedName>
        <fullName evidence="2">CSC1/OSCA1-like cytosolic domain-containing protein</fullName>
    </recommendedName>
</protein>
<dbReference type="Proteomes" id="UP000663868">
    <property type="component" value="Unassembled WGS sequence"/>
</dbReference>
<feature type="domain" description="CSC1/OSCA1-like cytosolic" evidence="2">
    <location>
        <begin position="1"/>
        <end position="49"/>
    </location>
</feature>
<reference evidence="4" key="1">
    <citation type="submission" date="2021-02" db="EMBL/GenBank/DDBJ databases">
        <authorList>
            <person name="Nowell W R."/>
        </authorList>
    </citation>
    <scope>NUCLEOTIDE SEQUENCE</scope>
</reference>
<evidence type="ECO:0000256" key="1">
    <source>
        <dbReference type="SAM" id="Phobius"/>
    </source>
</evidence>
<dbReference type="EMBL" id="CAJOBB010004675">
    <property type="protein sequence ID" value="CAF4098750.1"/>
    <property type="molecule type" value="Genomic_DNA"/>
</dbReference>
<feature type="transmembrane region" description="Helical" evidence="1">
    <location>
        <begin position="97"/>
        <end position="119"/>
    </location>
</feature>
<dbReference type="InterPro" id="IPR027815">
    <property type="entry name" value="CSC1/OSCA1-like_cyt"/>
</dbReference>
<evidence type="ECO:0000313" key="5">
    <source>
        <dbReference type="Proteomes" id="UP000663868"/>
    </source>
</evidence>
<accession>A0A819UNM1</accession>
<comment type="caution">
    <text evidence="4">The sequence shown here is derived from an EMBL/GenBank/DDBJ whole genome shotgun (WGS) entry which is preliminary data.</text>
</comment>
<dbReference type="Pfam" id="PF14703">
    <property type="entry name" value="PHM7_cyt"/>
    <property type="match status" value="1"/>
</dbReference>
<dbReference type="EMBL" id="CAJNOE010001515">
    <property type="protein sequence ID" value="CAF1429861.1"/>
    <property type="molecule type" value="Genomic_DNA"/>
</dbReference>
<proteinExistence type="predicted"/>
<name>A0A819UNM1_9BILA</name>
<keyword evidence="1" id="KW-0812">Transmembrane</keyword>
<keyword evidence="1" id="KW-1133">Transmembrane helix</keyword>
<feature type="transmembrane region" description="Helical" evidence="1">
    <location>
        <begin position="66"/>
        <end position="85"/>
    </location>
</feature>
<dbReference type="Proteomes" id="UP000663860">
    <property type="component" value="Unassembled WGS sequence"/>
</dbReference>
<organism evidence="4 5">
    <name type="scientific">Adineta steineri</name>
    <dbReference type="NCBI Taxonomy" id="433720"/>
    <lineage>
        <taxon>Eukaryota</taxon>
        <taxon>Metazoa</taxon>
        <taxon>Spiralia</taxon>
        <taxon>Gnathifera</taxon>
        <taxon>Rotifera</taxon>
        <taxon>Eurotatoria</taxon>
        <taxon>Bdelloidea</taxon>
        <taxon>Adinetida</taxon>
        <taxon>Adinetidae</taxon>
        <taxon>Adineta</taxon>
    </lineage>
</organism>
<keyword evidence="1" id="KW-0472">Membrane</keyword>
<dbReference type="AlphaFoldDB" id="A0A819UNM1"/>